<evidence type="ECO:0000313" key="3">
    <source>
        <dbReference type="Proteomes" id="UP000777784"/>
    </source>
</evidence>
<gene>
    <name evidence="2" type="ORF">KJ970_08980</name>
</gene>
<keyword evidence="1" id="KW-0812">Transmembrane</keyword>
<protein>
    <submittedName>
        <fullName evidence="2">Uncharacterized protein</fullName>
    </submittedName>
</protein>
<evidence type="ECO:0000313" key="2">
    <source>
        <dbReference type="EMBL" id="MBU2691050.1"/>
    </source>
</evidence>
<feature type="transmembrane region" description="Helical" evidence="1">
    <location>
        <begin position="12"/>
        <end position="33"/>
    </location>
</feature>
<dbReference type="Proteomes" id="UP000777784">
    <property type="component" value="Unassembled WGS sequence"/>
</dbReference>
<evidence type="ECO:0000256" key="1">
    <source>
        <dbReference type="SAM" id="Phobius"/>
    </source>
</evidence>
<dbReference type="AlphaFoldDB" id="A0A948RUD2"/>
<accession>A0A948RUD2</accession>
<dbReference type="EMBL" id="JAHJDP010000042">
    <property type="protein sequence ID" value="MBU2691050.1"/>
    <property type="molecule type" value="Genomic_DNA"/>
</dbReference>
<sequence length="169" mass="19298">MQISGHRFGFLVAVNSIVFVGLSMLLLGSLFQMTRSDQSMRLGLLCLVMISFFGLIGLVQSRLPAIKMTREGRQSSVERSINRVRTTIGIWMNSSQKTPKAVAADINLLIKEEPKLPIQIRELLLRVREEGDKLEEEIMREVIYWDRSTNKVSSRAREELDTYLREAAL</sequence>
<organism evidence="2 3">
    <name type="scientific">Eiseniibacteriota bacterium</name>
    <dbReference type="NCBI Taxonomy" id="2212470"/>
    <lineage>
        <taxon>Bacteria</taxon>
        <taxon>Candidatus Eiseniibacteriota</taxon>
    </lineage>
</organism>
<comment type="caution">
    <text evidence="2">The sequence shown here is derived from an EMBL/GenBank/DDBJ whole genome shotgun (WGS) entry which is preliminary data.</text>
</comment>
<keyword evidence="1" id="KW-1133">Transmembrane helix</keyword>
<feature type="transmembrane region" description="Helical" evidence="1">
    <location>
        <begin position="39"/>
        <end position="59"/>
    </location>
</feature>
<proteinExistence type="predicted"/>
<keyword evidence="1" id="KW-0472">Membrane</keyword>
<name>A0A948RUD2_UNCEI</name>
<reference evidence="2" key="1">
    <citation type="submission" date="2021-05" db="EMBL/GenBank/DDBJ databases">
        <title>Energy efficiency and biological interactions define the core microbiome of deep oligotrophic groundwater.</title>
        <authorList>
            <person name="Mehrshad M."/>
            <person name="Lopez-Fernandez M."/>
            <person name="Bell E."/>
            <person name="Bernier-Latmani R."/>
            <person name="Bertilsson S."/>
            <person name="Dopson M."/>
        </authorList>
    </citation>
    <scope>NUCLEOTIDE SEQUENCE</scope>
    <source>
        <strain evidence="2">Modern_marine.mb.64</strain>
    </source>
</reference>